<sequence>MPNWMQLLESNHCLPTGCDGMTIATRAYGQAPSYYSQPRMILSPLRKHSYWDSYSYARDVVSWMDVESFLTRAEDQMRYHSIGVAVRAYKESLRKVSQCQSSHLSRGWASLMRWTLCCIWIDSVEAVSCGSSVQSERC</sequence>
<evidence type="ECO:0000313" key="4">
    <source>
        <dbReference type="Proteomes" id="UP001328107"/>
    </source>
</evidence>
<accession>A0AAN5CG76</accession>
<protein>
    <submittedName>
        <fullName evidence="2">Uncharacterized protein</fullName>
    </submittedName>
</protein>
<proteinExistence type="predicted"/>
<evidence type="ECO:0000313" key="3">
    <source>
        <dbReference type="EMBL" id="GMR41064.1"/>
    </source>
</evidence>
<reference evidence="4" key="1">
    <citation type="submission" date="2022-10" db="EMBL/GenBank/DDBJ databases">
        <title>Genome assembly of Pristionchus species.</title>
        <authorList>
            <person name="Yoshida K."/>
            <person name="Sommer R.J."/>
        </authorList>
    </citation>
    <scope>NUCLEOTIDE SEQUENCE [LARGE SCALE GENOMIC DNA]</scope>
    <source>
        <strain evidence="1 4">RS5460</strain>
    </source>
</reference>
<organism evidence="2 4">
    <name type="scientific">Pristionchus mayeri</name>
    <dbReference type="NCBI Taxonomy" id="1317129"/>
    <lineage>
        <taxon>Eukaryota</taxon>
        <taxon>Metazoa</taxon>
        <taxon>Ecdysozoa</taxon>
        <taxon>Nematoda</taxon>
        <taxon>Chromadorea</taxon>
        <taxon>Rhabditida</taxon>
        <taxon>Rhabditina</taxon>
        <taxon>Diplogasteromorpha</taxon>
        <taxon>Diplogasteroidea</taxon>
        <taxon>Neodiplogasteridae</taxon>
        <taxon>Pristionchus</taxon>
    </lineage>
</organism>
<reference evidence="2" key="2">
    <citation type="submission" date="2023-06" db="EMBL/GenBank/DDBJ databases">
        <title>Genome assembly of Pristionchus species.</title>
        <authorList>
            <person name="Yoshida K."/>
            <person name="Sommer R.J."/>
        </authorList>
    </citation>
    <scope>NUCLEOTIDE SEQUENCE</scope>
    <source>
        <strain evidence="2 4">RS5460</strain>
    </source>
</reference>
<dbReference type="AlphaFoldDB" id="A0AAN5CG76"/>
<name>A0AAN5CG76_9BILA</name>
<comment type="caution">
    <text evidence="2">The sequence shown here is derived from an EMBL/GenBank/DDBJ whole genome shotgun (WGS) entry which is preliminary data.</text>
</comment>
<evidence type="ECO:0000313" key="1">
    <source>
        <dbReference type="EMBL" id="GMR41060.1"/>
    </source>
</evidence>
<dbReference type="EMBL" id="BTRK01000003">
    <property type="protein sequence ID" value="GMR41061.1"/>
    <property type="molecule type" value="Genomic_DNA"/>
</dbReference>
<gene>
    <name evidence="1" type="ORF">PMAYCL1PPCAC_11255</name>
    <name evidence="2" type="ORF">PMAYCL1PPCAC_11256</name>
    <name evidence="3" type="ORF">PMAYCL1PPCAC_11259</name>
</gene>
<dbReference type="Proteomes" id="UP001328107">
    <property type="component" value="Unassembled WGS sequence"/>
</dbReference>
<keyword evidence="4" id="KW-1185">Reference proteome</keyword>
<evidence type="ECO:0000313" key="2">
    <source>
        <dbReference type="EMBL" id="GMR41061.1"/>
    </source>
</evidence>
<dbReference type="EMBL" id="BTRK01000003">
    <property type="protein sequence ID" value="GMR41064.1"/>
    <property type="molecule type" value="Genomic_DNA"/>
</dbReference>
<dbReference type="EMBL" id="BTRK01000003">
    <property type="protein sequence ID" value="GMR41060.1"/>
    <property type="molecule type" value="Genomic_DNA"/>
</dbReference>